<feature type="transmembrane region" description="Helical" evidence="1">
    <location>
        <begin position="40"/>
        <end position="61"/>
    </location>
</feature>
<keyword evidence="1" id="KW-0472">Membrane</keyword>
<keyword evidence="1" id="KW-0812">Transmembrane</keyword>
<gene>
    <name evidence="2" type="ORF">GA0070613_1119</name>
</gene>
<feature type="transmembrane region" description="Helical" evidence="1">
    <location>
        <begin position="214"/>
        <end position="234"/>
    </location>
</feature>
<dbReference type="AlphaFoldDB" id="A0A1C5HDQ7"/>
<reference evidence="3" key="1">
    <citation type="submission" date="2016-06" db="EMBL/GenBank/DDBJ databases">
        <authorList>
            <person name="Varghese N."/>
            <person name="Submissions Spin"/>
        </authorList>
    </citation>
    <scope>NUCLEOTIDE SEQUENCE [LARGE SCALE GENOMIC DNA]</scope>
    <source>
        <strain evidence="3">DSM 43819</strain>
    </source>
</reference>
<organism evidence="2 3">
    <name type="scientific">Micromonospora inositola</name>
    <dbReference type="NCBI Taxonomy" id="47865"/>
    <lineage>
        <taxon>Bacteria</taxon>
        <taxon>Bacillati</taxon>
        <taxon>Actinomycetota</taxon>
        <taxon>Actinomycetes</taxon>
        <taxon>Micromonosporales</taxon>
        <taxon>Micromonosporaceae</taxon>
        <taxon>Micromonospora</taxon>
    </lineage>
</organism>
<dbReference type="Pfam" id="PF06772">
    <property type="entry name" value="LtrA"/>
    <property type="match status" value="1"/>
</dbReference>
<sequence>MRASFLELLFDLVFVFALNQVGLRLIKDFGTGHELLIGEAAPTLLLFLAFWVLWLSTVALTSRRSPDLLLVQIVVFLAMAGAVVMAVVVPQGFEQRALVFAGAYAAVRISRLLLLLVFRRLGFTPSTGLWVAVGAVLWIVGALVHEQGLRAVLWTLGLAIGYFRFTAGFKRFTGAPIAGEHLADRLQQFYLITLGEAIFVAGKALSAGDLGTPHATGLGLAFVAVVLLWRVYFFRAGAVLPLAITGARNPLRQSVAVAGTHLLMIAGVFLAGVSFELYIVEPLGRPEPNWLIAILGGPALFLAGRSLLELQVFSRISRSRLAGLLALGLLIPATWHLPPLAAGGAAAAVLAGVAGSDAWRARGRAPELPAPRI</sequence>
<feature type="transmembrane region" description="Helical" evidence="1">
    <location>
        <begin position="68"/>
        <end position="91"/>
    </location>
</feature>
<feature type="transmembrane region" description="Helical" evidence="1">
    <location>
        <begin position="290"/>
        <end position="308"/>
    </location>
</feature>
<evidence type="ECO:0000256" key="1">
    <source>
        <dbReference type="SAM" id="Phobius"/>
    </source>
</evidence>
<keyword evidence="3" id="KW-1185">Reference proteome</keyword>
<dbReference type="EMBL" id="LT607754">
    <property type="protein sequence ID" value="SCG43651.1"/>
    <property type="molecule type" value="Genomic_DNA"/>
</dbReference>
<feature type="transmembrane region" description="Helical" evidence="1">
    <location>
        <begin position="255"/>
        <end position="278"/>
    </location>
</feature>
<feature type="transmembrane region" description="Helical" evidence="1">
    <location>
        <begin position="127"/>
        <end position="145"/>
    </location>
</feature>
<dbReference type="PANTHER" id="PTHR36840:SF1">
    <property type="entry name" value="BLL5714 PROTEIN"/>
    <property type="match status" value="1"/>
</dbReference>
<accession>A0A1C5HDQ7</accession>
<keyword evidence="1" id="KW-1133">Transmembrane helix</keyword>
<evidence type="ECO:0000313" key="2">
    <source>
        <dbReference type="EMBL" id="SCG43651.1"/>
    </source>
</evidence>
<dbReference type="Proteomes" id="UP000198221">
    <property type="component" value="Chromosome I"/>
</dbReference>
<proteinExistence type="predicted"/>
<protein>
    <submittedName>
        <fullName evidence="2">Low temperature requirement protein LtrA</fullName>
    </submittedName>
</protein>
<feature type="transmembrane region" description="Helical" evidence="1">
    <location>
        <begin position="320"/>
        <end position="335"/>
    </location>
</feature>
<feature type="transmembrane region" description="Helical" evidence="1">
    <location>
        <begin position="151"/>
        <end position="169"/>
    </location>
</feature>
<name>A0A1C5HDQ7_9ACTN</name>
<dbReference type="PANTHER" id="PTHR36840">
    <property type="entry name" value="BLL5714 PROTEIN"/>
    <property type="match status" value="1"/>
</dbReference>
<evidence type="ECO:0000313" key="3">
    <source>
        <dbReference type="Proteomes" id="UP000198221"/>
    </source>
</evidence>
<dbReference type="InterPro" id="IPR010640">
    <property type="entry name" value="Low_temperature_requirement_A"/>
</dbReference>